<gene>
    <name evidence="2" type="ORF">FLL46_17775</name>
</gene>
<dbReference type="InterPro" id="IPR011990">
    <property type="entry name" value="TPR-like_helical_dom_sf"/>
</dbReference>
<keyword evidence="1" id="KW-0732">Signal</keyword>
<evidence type="ECO:0000256" key="1">
    <source>
        <dbReference type="SAM" id="SignalP"/>
    </source>
</evidence>
<protein>
    <submittedName>
        <fullName evidence="2">Sel1 repeat family protein</fullName>
    </submittedName>
</protein>
<name>A0A545U8H7_9GAMM</name>
<dbReference type="SUPFAM" id="SSF81901">
    <property type="entry name" value="HCP-like"/>
    <property type="match status" value="1"/>
</dbReference>
<dbReference type="EMBL" id="VIKS01000011">
    <property type="protein sequence ID" value="TQV85774.1"/>
    <property type="molecule type" value="Genomic_DNA"/>
</dbReference>
<proteinExistence type="predicted"/>
<dbReference type="OrthoDB" id="8561742at2"/>
<dbReference type="AlphaFoldDB" id="A0A545U8H7"/>
<dbReference type="PANTHER" id="PTHR11102:SF160">
    <property type="entry name" value="ERAD-ASSOCIATED E3 UBIQUITIN-PROTEIN LIGASE COMPONENT HRD3"/>
    <property type="match status" value="1"/>
</dbReference>
<dbReference type="Gene3D" id="1.25.40.10">
    <property type="entry name" value="Tetratricopeptide repeat domain"/>
    <property type="match status" value="1"/>
</dbReference>
<dbReference type="RefSeq" id="WP_142932693.1">
    <property type="nucleotide sequence ID" value="NZ_ML660167.1"/>
</dbReference>
<feature type="chain" id="PRO_5022103321" evidence="1">
    <location>
        <begin position="21"/>
        <end position="130"/>
    </location>
</feature>
<evidence type="ECO:0000313" key="3">
    <source>
        <dbReference type="Proteomes" id="UP000315439"/>
    </source>
</evidence>
<dbReference type="Pfam" id="PF08238">
    <property type="entry name" value="Sel1"/>
    <property type="match status" value="3"/>
</dbReference>
<dbReference type="InterPro" id="IPR050767">
    <property type="entry name" value="Sel1_AlgK"/>
</dbReference>
<reference evidence="2 3" key="1">
    <citation type="submission" date="2019-07" db="EMBL/GenBank/DDBJ databases">
        <title>Draft genome for Aliikangiella sp. M105.</title>
        <authorList>
            <person name="Wang G."/>
        </authorList>
    </citation>
    <scope>NUCLEOTIDE SEQUENCE [LARGE SCALE GENOMIC DNA]</scope>
    <source>
        <strain evidence="2 3">M105</strain>
    </source>
</reference>
<feature type="signal peptide" evidence="1">
    <location>
        <begin position="1"/>
        <end position="20"/>
    </location>
</feature>
<accession>A0A545U8H7</accession>
<dbReference type="InterPro" id="IPR006597">
    <property type="entry name" value="Sel1-like"/>
</dbReference>
<dbReference type="SMART" id="SM00671">
    <property type="entry name" value="SEL1"/>
    <property type="match status" value="3"/>
</dbReference>
<comment type="caution">
    <text evidence="2">The sequence shown here is derived from an EMBL/GenBank/DDBJ whole genome shotgun (WGS) entry which is preliminary data.</text>
</comment>
<evidence type="ECO:0000313" key="2">
    <source>
        <dbReference type="EMBL" id="TQV85774.1"/>
    </source>
</evidence>
<dbReference type="PANTHER" id="PTHR11102">
    <property type="entry name" value="SEL-1-LIKE PROTEIN"/>
    <property type="match status" value="1"/>
</dbReference>
<sequence length="130" mass="14789">MKNTIRLLAGLLLFCGALQAAEDAESYYNKAKEFDKNSDYQQAVVWHEKAAELDHVESQYILGISYYRGEGVEKDWVKSAYWYKRAAEQGHADAQDALGSMYEKGEGVAKNSDQAHFWYRKAAEQSQVNP</sequence>
<organism evidence="2 3">
    <name type="scientific">Aliikangiella coralliicola</name>
    <dbReference type="NCBI Taxonomy" id="2592383"/>
    <lineage>
        <taxon>Bacteria</taxon>
        <taxon>Pseudomonadati</taxon>
        <taxon>Pseudomonadota</taxon>
        <taxon>Gammaproteobacteria</taxon>
        <taxon>Oceanospirillales</taxon>
        <taxon>Pleioneaceae</taxon>
        <taxon>Aliikangiella</taxon>
    </lineage>
</organism>
<dbReference type="Proteomes" id="UP000315439">
    <property type="component" value="Unassembled WGS sequence"/>
</dbReference>
<keyword evidence="3" id="KW-1185">Reference proteome</keyword>